<feature type="region of interest" description="Disordered" evidence="1">
    <location>
        <begin position="665"/>
        <end position="822"/>
    </location>
</feature>
<dbReference type="GeneID" id="36629073"/>
<feature type="compositionally biased region" description="Basic and acidic residues" evidence="1">
    <location>
        <begin position="78"/>
        <end position="90"/>
    </location>
</feature>
<protein>
    <submittedName>
        <fullName evidence="2">Uncharacterized protein</fullName>
    </submittedName>
</protein>
<feature type="region of interest" description="Disordered" evidence="1">
    <location>
        <begin position="318"/>
        <end position="351"/>
    </location>
</feature>
<feature type="compositionally biased region" description="Polar residues" evidence="1">
    <location>
        <begin position="33"/>
        <end position="45"/>
    </location>
</feature>
<feature type="region of interest" description="Disordered" evidence="1">
    <location>
        <begin position="181"/>
        <end position="208"/>
    </location>
</feature>
<feature type="compositionally biased region" description="Polar residues" evidence="1">
    <location>
        <begin position="55"/>
        <end position="64"/>
    </location>
</feature>
<keyword evidence="3" id="KW-1185">Reference proteome</keyword>
<feature type="compositionally biased region" description="Low complexity" evidence="1">
    <location>
        <begin position="432"/>
        <end position="448"/>
    </location>
</feature>
<feature type="region of interest" description="Disordered" evidence="1">
    <location>
        <begin position="1"/>
        <end position="45"/>
    </location>
</feature>
<feature type="compositionally biased region" description="Low complexity" evidence="1">
    <location>
        <begin position="401"/>
        <end position="414"/>
    </location>
</feature>
<proteinExistence type="predicted"/>
<dbReference type="RefSeq" id="XP_024771244.1">
    <property type="nucleotide sequence ID" value="XM_024920504.1"/>
</dbReference>
<feature type="region of interest" description="Disordered" evidence="1">
    <location>
        <begin position="601"/>
        <end position="653"/>
    </location>
</feature>
<reference evidence="2 3" key="1">
    <citation type="submission" date="2016-07" db="EMBL/GenBank/DDBJ databases">
        <title>Multiple horizontal gene transfer events from other fungi enriched the ability of initially mycotrophic Trichoderma (Ascomycota) to feed on dead plant biomass.</title>
        <authorList>
            <consortium name="DOE Joint Genome Institute"/>
            <person name="Aerts A."/>
            <person name="Atanasova L."/>
            <person name="Chenthamara K."/>
            <person name="Zhang J."/>
            <person name="Grujic M."/>
            <person name="Henrissat B."/>
            <person name="Kuo A."/>
            <person name="Salamov A."/>
            <person name="Lipzen A."/>
            <person name="Labutti K."/>
            <person name="Barry K."/>
            <person name="Miao Y."/>
            <person name="Rahimi M.J."/>
            <person name="Shen Q."/>
            <person name="Grigoriev I.V."/>
            <person name="Kubicek C.P."/>
            <person name="Druzhinina I.S."/>
        </authorList>
    </citation>
    <scope>NUCLEOTIDE SEQUENCE [LARGE SCALE GENOMIC DNA]</scope>
    <source>
        <strain evidence="2 3">CBS 226.95</strain>
    </source>
</reference>
<feature type="compositionally biased region" description="Polar residues" evidence="1">
    <location>
        <begin position="716"/>
        <end position="725"/>
    </location>
</feature>
<dbReference type="AlphaFoldDB" id="A0A2T4A3B9"/>
<evidence type="ECO:0000313" key="2">
    <source>
        <dbReference type="EMBL" id="PTB51567.1"/>
    </source>
</evidence>
<feature type="compositionally biased region" description="Polar residues" evidence="1">
    <location>
        <begin position="456"/>
        <end position="501"/>
    </location>
</feature>
<dbReference type="EMBL" id="KZ679685">
    <property type="protein sequence ID" value="PTB51567.1"/>
    <property type="molecule type" value="Genomic_DNA"/>
</dbReference>
<accession>A0A2T4A3B9</accession>
<organism evidence="2 3">
    <name type="scientific">Trichoderma harzianum CBS 226.95</name>
    <dbReference type="NCBI Taxonomy" id="983964"/>
    <lineage>
        <taxon>Eukaryota</taxon>
        <taxon>Fungi</taxon>
        <taxon>Dikarya</taxon>
        <taxon>Ascomycota</taxon>
        <taxon>Pezizomycotina</taxon>
        <taxon>Sordariomycetes</taxon>
        <taxon>Hypocreomycetidae</taxon>
        <taxon>Hypocreales</taxon>
        <taxon>Hypocreaceae</taxon>
        <taxon>Trichoderma</taxon>
    </lineage>
</organism>
<evidence type="ECO:0000313" key="3">
    <source>
        <dbReference type="Proteomes" id="UP000241690"/>
    </source>
</evidence>
<sequence>MGNTPSSEAPRKPTQKLSKPRAASHGAMPRPQNPTGAAASSSTRISESYLAASMPFSSRDSQCGSDAAQEPYIERLYEPSRRLSRRESDYMRSPVLPESPITDARSHSLYANSTVSSQMRRTSSVMYSNAERPLTRTQSWHGNRLERGSSMQSELLQFYASQQLPRSSSEFLQELQVAAMNSQVGTRQNQRRRQSHSSQYQERRASTIAGASLTRTTSDLSIYAPVRRRSVIQTPGVATRPRREDRLSIPDRTSSRKSQPVFGDGQYAFNPNTKAPRHLSMPPMSMPPMSVGFAPLERAVTPCESDYKQLGGIKFGSLKIMNGTPPSSPPDKASQPHFGSSAEPLPEDSGLDLNMARRKNRHTVIGSGAESRALASISGFNLSERGSQPSSQIAKPSVDDLMPSPLSKVPSPLLGYSDAEDNEGGSGGKGSIGVWRSNSDFSSTASSETSHRASSKADSGYSSNASERSFPSSKSIDDNSYFQHNQSRRPTLEQPTMSHMITSDRINKHSKLYKPFVRLERERERNNVLANDTAKQAVESVSTFTKSRAKRHEKHNNPALASRSASRKMDASSATLNTIMSVDNLVSPDCTAHVHSVIEAGTDSDGSKSLKKRRSLRQVAEAATSRMPSLSLTRRKSAAGNVGSSSKVDAEKRKRALSLVNSAAASSNSLSAQSVSPTTHSSNQQAKSSSLKDRSSAPELRVTIPDNKALNKGAGNRSSYSTTGAPSPRTPRPRGIMDSGVPPPIPPQFREPAFGSSPNNSSGWPLLAQPHRSWDGAQAQRRKAEEAQAVRRSGHGLLESPISPRHNQPTRGNPPTYRGVRI</sequence>
<feature type="region of interest" description="Disordered" evidence="1">
    <location>
        <begin position="382"/>
        <end position="501"/>
    </location>
</feature>
<gene>
    <name evidence="2" type="ORF">M431DRAFT_522549</name>
</gene>
<feature type="region of interest" description="Disordered" evidence="1">
    <location>
        <begin position="235"/>
        <end position="269"/>
    </location>
</feature>
<dbReference type="STRING" id="983964.A0A2T4A3B9"/>
<feature type="compositionally biased region" description="Low complexity" evidence="1">
    <location>
        <begin position="665"/>
        <end position="676"/>
    </location>
</feature>
<feature type="region of interest" description="Disordered" evidence="1">
    <location>
        <begin position="78"/>
        <end position="101"/>
    </location>
</feature>
<dbReference type="Proteomes" id="UP000241690">
    <property type="component" value="Unassembled WGS sequence"/>
</dbReference>
<feature type="compositionally biased region" description="Polar residues" evidence="1">
    <location>
        <begin position="677"/>
        <end position="689"/>
    </location>
</feature>
<evidence type="ECO:0000256" key="1">
    <source>
        <dbReference type="SAM" id="MobiDB-lite"/>
    </source>
</evidence>
<feature type="region of interest" description="Disordered" evidence="1">
    <location>
        <begin position="53"/>
        <end position="72"/>
    </location>
</feature>
<name>A0A2T4A3B9_TRIHA</name>
<feature type="compositionally biased region" description="Polar residues" evidence="1">
    <location>
        <begin position="382"/>
        <end position="394"/>
    </location>
</feature>
<feature type="region of interest" description="Disordered" evidence="1">
    <location>
        <begin position="546"/>
        <end position="568"/>
    </location>
</feature>